<comment type="caution">
    <text evidence="1">The sequence shown here is derived from an EMBL/GenBank/DDBJ whole genome shotgun (WGS) entry which is preliminary data.</text>
</comment>
<organism evidence="1 2">
    <name type="scientific">Trichogramma kaykai</name>
    <dbReference type="NCBI Taxonomy" id="54128"/>
    <lineage>
        <taxon>Eukaryota</taxon>
        <taxon>Metazoa</taxon>
        <taxon>Ecdysozoa</taxon>
        <taxon>Arthropoda</taxon>
        <taxon>Hexapoda</taxon>
        <taxon>Insecta</taxon>
        <taxon>Pterygota</taxon>
        <taxon>Neoptera</taxon>
        <taxon>Endopterygota</taxon>
        <taxon>Hymenoptera</taxon>
        <taxon>Apocrita</taxon>
        <taxon>Proctotrupomorpha</taxon>
        <taxon>Chalcidoidea</taxon>
        <taxon>Trichogrammatidae</taxon>
        <taxon>Trichogramma</taxon>
    </lineage>
</organism>
<name>A0ABD2WAG4_9HYME</name>
<keyword evidence="2" id="KW-1185">Reference proteome</keyword>
<sequence>MRFWTLLAILNPHPVDLPPSYNSIIKEKPPPYEHPPSYEQCFPKKCKSCGLNRNVCGHPQSRLSKICIDILECCCKLLD</sequence>
<dbReference type="AlphaFoldDB" id="A0ABD2WAG4"/>
<dbReference type="Proteomes" id="UP001627154">
    <property type="component" value="Unassembled WGS sequence"/>
</dbReference>
<evidence type="ECO:0000313" key="2">
    <source>
        <dbReference type="Proteomes" id="UP001627154"/>
    </source>
</evidence>
<dbReference type="EMBL" id="JBJJXI010000121">
    <property type="protein sequence ID" value="KAL3390082.1"/>
    <property type="molecule type" value="Genomic_DNA"/>
</dbReference>
<evidence type="ECO:0000313" key="1">
    <source>
        <dbReference type="EMBL" id="KAL3390082.1"/>
    </source>
</evidence>
<gene>
    <name evidence="1" type="ORF">TKK_014904</name>
</gene>
<reference evidence="1 2" key="1">
    <citation type="journal article" date="2024" name="bioRxiv">
        <title>A reference genome for Trichogramma kaykai: A tiny desert-dwelling parasitoid wasp with competing sex-ratio distorters.</title>
        <authorList>
            <person name="Culotta J."/>
            <person name="Lindsey A.R."/>
        </authorList>
    </citation>
    <scope>NUCLEOTIDE SEQUENCE [LARGE SCALE GENOMIC DNA]</scope>
    <source>
        <strain evidence="1 2">KSX58</strain>
    </source>
</reference>
<proteinExistence type="predicted"/>
<protein>
    <submittedName>
        <fullName evidence="1">Uncharacterized protein</fullName>
    </submittedName>
</protein>
<accession>A0ABD2WAG4</accession>